<organism evidence="1 2">
    <name type="scientific">Xanthomonas phage FoX4</name>
    <dbReference type="NCBI Taxonomy" id="2723900"/>
    <lineage>
        <taxon>Viruses</taxon>
        <taxon>Duplodnaviria</taxon>
        <taxon>Heunggongvirae</taxon>
        <taxon>Uroviricota</taxon>
        <taxon>Caudoviricetes</taxon>
        <taxon>Foxquatrovirus</taxon>
        <taxon>Foxquatrovirus fox4</taxon>
    </lineage>
</organism>
<gene>
    <name evidence="1" type="ORF">XccvBFoX4_gp04c</name>
</gene>
<proteinExistence type="predicted"/>
<sequence>MKYPKWVTFAPKKQQPSLRILYHFRVAALHSNPEGSIPSVAQQIGYAPSSIQLAIRRGQLSRGMAACMEKHFDQDVFPTIIMAREGLIK</sequence>
<accession>A0A858WNX9</accession>
<dbReference type="Proteomes" id="UP000671952">
    <property type="component" value="Segment"/>
</dbReference>
<keyword evidence="2" id="KW-1185">Reference proteome</keyword>
<evidence type="ECO:0000313" key="2">
    <source>
        <dbReference type="Proteomes" id="UP000671952"/>
    </source>
</evidence>
<evidence type="ECO:0000313" key="1">
    <source>
        <dbReference type="EMBL" id="QJI52958.1"/>
    </source>
</evidence>
<dbReference type="EMBL" id="MT161385">
    <property type="protein sequence ID" value="QJI52958.1"/>
    <property type="molecule type" value="Genomic_DNA"/>
</dbReference>
<name>A0A858WNX9_9CAUD</name>
<protein>
    <submittedName>
        <fullName evidence="1">Putative cro protein</fullName>
    </submittedName>
</protein>
<reference evidence="1" key="1">
    <citation type="submission" date="2020-03" db="EMBL/GenBank/DDBJ databases">
        <title>Development of an integrated pest management strategy to control Xanthomonas campestris pv. campestris by using bacteriophages.</title>
        <authorList>
            <person name="Holtappels D."/>
            <person name="Rombouts S."/>
            <person name="Lavigne R."/>
            <person name="Wagemans J."/>
        </authorList>
    </citation>
    <scope>NUCLEOTIDE SEQUENCE</scope>
</reference>